<organism evidence="10 13">
    <name type="scientific">Ogataea haglerorum</name>
    <dbReference type="NCBI Taxonomy" id="1937702"/>
    <lineage>
        <taxon>Eukaryota</taxon>
        <taxon>Fungi</taxon>
        <taxon>Dikarya</taxon>
        <taxon>Ascomycota</taxon>
        <taxon>Saccharomycotina</taxon>
        <taxon>Pichiomycetes</taxon>
        <taxon>Pichiales</taxon>
        <taxon>Pichiaceae</taxon>
        <taxon>Ogataea</taxon>
    </lineage>
</organism>
<feature type="transmembrane region" description="Helical" evidence="9">
    <location>
        <begin position="237"/>
        <end position="260"/>
    </location>
</feature>
<keyword evidence="5" id="KW-0445">Lipid transport</keyword>
<dbReference type="GO" id="GO:0000324">
    <property type="term" value="C:fungal-type vacuole"/>
    <property type="evidence" value="ECO:0007669"/>
    <property type="project" value="TreeGrafter"/>
</dbReference>
<dbReference type="PANTHER" id="PTHR31465">
    <property type="entry name" value="PROTEIN RTA1-RELATED"/>
    <property type="match status" value="1"/>
</dbReference>
<dbReference type="Proteomes" id="UP000697297">
    <property type="component" value="Unassembled WGS sequence"/>
</dbReference>
<keyword evidence="4 9" id="KW-1133">Transmembrane helix</keyword>
<keyword evidence="12" id="KW-1185">Reference proteome</keyword>
<sequence length="407" mass="44944">MTTELASYSSVLASAASVYESATSVLATATVKATSKSMSLIAAQAEATMSYYSLAQAAATITDPGVASSVSAQAAVASAYMKKLYDDNANYGGNAPNLAGNVALLVVMSIFLAIQLIYGAIYKNWWFFTCFTLGLILEVLGYSGRIWSNKNIASFDAYVLQLVCLTLAPCFLMAGVYYTIGEMTIIMGQMYSWLKPMQYSMIFIMCDLIAIALQAAGGAVAASALDVLDSTRGGANIMVGGLAFQVFSIGLFQFFWYVFLFRCYKSYKKYGDDCFDPQYASVRRRKIFLVYIGFISFAVLLVFVRSIYRLIELAQGFSGHLADTEIYFFILEALMMSLAICLLLITYPAAVYGRNTKIKVDKSVRALFENTQWLENARWFKFMQKKKDLSDGADSYKQEEEKATAPL</sequence>
<dbReference type="InterPro" id="IPR007568">
    <property type="entry name" value="RTA1"/>
</dbReference>
<accession>A0AAN6DAC2</accession>
<comment type="subcellular location">
    <subcellularLocation>
        <location evidence="1">Cell membrane</location>
        <topology evidence="1">Multi-pass membrane protein</topology>
    </subcellularLocation>
</comment>
<evidence type="ECO:0000256" key="9">
    <source>
        <dbReference type="SAM" id="Phobius"/>
    </source>
</evidence>
<feature type="transmembrane region" description="Helical" evidence="9">
    <location>
        <begin position="328"/>
        <end position="352"/>
    </location>
</feature>
<evidence type="ECO:0000256" key="2">
    <source>
        <dbReference type="ARBA" id="ARBA00009969"/>
    </source>
</evidence>
<dbReference type="AlphaFoldDB" id="A0AAN6DAC2"/>
<proteinExistence type="inferred from homology"/>
<evidence type="ECO:0000256" key="3">
    <source>
        <dbReference type="ARBA" id="ARBA00022692"/>
    </source>
</evidence>
<feature type="transmembrane region" description="Helical" evidence="9">
    <location>
        <begin position="288"/>
        <end position="308"/>
    </location>
</feature>
<evidence type="ECO:0000256" key="8">
    <source>
        <dbReference type="ARBA" id="ARBA00041117"/>
    </source>
</evidence>
<name>A0AAN6DAC2_9ASCO</name>
<comment type="caution">
    <text evidence="10">The sequence shown here is derived from an EMBL/GenBank/DDBJ whole genome shotgun (WGS) entry which is preliminary data.</text>
</comment>
<dbReference type="EMBL" id="JAHLUN010000001">
    <property type="protein sequence ID" value="KAG7769156.1"/>
    <property type="molecule type" value="Genomic_DNA"/>
</dbReference>
<evidence type="ECO:0000256" key="6">
    <source>
        <dbReference type="ARBA" id="ARBA00023136"/>
    </source>
</evidence>
<gene>
    <name evidence="10" type="ORF">KL933_000440</name>
    <name evidence="11" type="ORF">KL946_000439</name>
</gene>
<feature type="transmembrane region" description="Helical" evidence="9">
    <location>
        <begin position="158"/>
        <end position="180"/>
    </location>
</feature>
<comment type="similarity">
    <text evidence="2">Belongs to the lipid-translocating exporter (LTE) (TC 9.A.26.1) family.</text>
</comment>
<feature type="transmembrane region" description="Helical" evidence="9">
    <location>
        <begin position="98"/>
        <end position="118"/>
    </location>
</feature>
<protein>
    <recommendedName>
        <fullName evidence="8">Sphingoid long-chain base transporter RSB1</fullName>
    </recommendedName>
</protein>
<reference evidence="10 12" key="1">
    <citation type="journal article" date="2021" name="G3 (Bethesda)">
        <title>Genomic diversity, chromosomal rearrangements, and interspecies hybridization in the ogataea polymorpha species complex.</title>
        <authorList>
            <person name="Hanson S.J."/>
            <person name="Cinneide E.O."/>
            <person name="Salzberg L.I."/>
            <person name="Wolfe K.H."/>
            <person name="McGowan J."/>
            <person name="Fitzpatrick D.A."/>
            <person name="Matlin K."/>
        </authorList>
    </citation>
    <scope>NUCLEOTIDE SEQUENCE</scope>
    <source>
        <strain evidence="11">81-436-3</strain>
        <strain evidence="10">83-405-1</strain>
    </source>
</reference>
<evidence type="ECO:0000313" key="11">
    <source>
        <dbReference type="EMBL" id="KAG7769156.1"/>
    </source>
</evidence>
<evidence type="ECO:0000313" key="13">
    <source>
        <dbReference type="Proteomes" id="UP000738402"/>
    </source>
</evidence>
<dbReference type="GO" id="GO:0006869">
    <property type="term" value="P:lipid transport"/>
    <property type="evidence" value="ECO:0007669"/>
    <property type="project" value="UniProtKB-KW"/>
</dbReference>
<evidence type="ECO:0000256" key="7">
    <source>
        <dbReference type="ARBA" id="ARBA00037472"/>
    </source>
</evidence>
<evidence type="ECO:0000256" key="4">
    <source>
        <dbReference type="ARBA" id="ARBA00022989"/>
    </source>
</evidence>
<keyword evidence="3 9" id="KW-0812">Transmembrane</keyword>
<comment type="function">
    <text evidence="7">Catalyzes the ATP-dependent translocation of sphingoid long-chain bases (LCBs) from the cytoplasmic site toward the extracytoplasmic side of the membrane (flip-flop). Involved in the establishment of the functional lipid asymmetry of the plasma membrane. Regulates intracellular levels of LCBs, sphingolipid precursors that are growth inhibitory at increased levels.</text>
</comment>
<keyword evidence="6 9" id="KW-0472">Membrane</keyword>
<evidence type="ECO:0000256" key="1">
    <source>
        <dbReference type="ARBA" id="ARBA00004651"/>
    </source>
</evidence>
<evidence type="ECO:0000313" key="12">
    <source>
        <dbReference type="Proteomes" id="UP000697297"/>
    </source>
</evidence>
<feature type="transmembrane region" description="Helical" evidence="9">
    <location>
        <begin position="125"/>
        <end position="146"/>
    </location>
</feature>
<dbReference type="Proteomes" id="UP000738402">
    <property type="component" value="Unassembled WGS sequence"/>
</dbReference>
<dbReference type="Pfam" id="PF04479">
    <property type="entry name" value="RTA1"/>
    <property type="match status" value="1"/>
</dbReference>
<dbReference type="GO" id="GO:0005886">
    <property type="term" value="C:plasma membrane"/>
    <property type="evidence" value="ECO:0007669"/>
    <property type="project" value="UniProtKB-SubCell"/>
</dbReference>
<dbReference type="EMBL" id="JAHLUH010000001">
    <property type="protein sequence ID" value="KAG7730645.1"/>
    <property type="molecule type" value="Genomic_DNA"/>
</dbReference>
<feature type="transmembrane region" description="Helical" evidence="9">
    <location>
        <begin position="201"/>
        <end position="225"/>
    </location>
</feature>
<evidence type="ECO:0000313" key="10">
    <source>
        <dbReference type="EMBL" id="KAG7730645.1"/>
    </source>
</evidence>
<dbReference type="PANTHER" id="PTHR31465:SF9">
    <property type="entry name" value="SPHINGOID LONG-CHAIN BASE TRANSPORTER RSB1"/>
    <property type="match status" value="1"/>
</dbReference>
<evidence type="ECO:0000256" key="5">
    <source>
        <dbReference type="ARBA" id="ARBA00023055"/>
    </source>
</evidence>
<keyword evidence="5" id="KW-0813">Transport</keyword>